<evidence type="ECO:0000259" key="2">
    <source>
        <dbReference type="PROSITE" id="PS51736"/>
    </source>
</evidence>
<organism evidence="4 5">
    <name type="scientific">Hominifimenecus microfluidus</name>
    <dbReference type="NCBI Taxonomy" id="2885348"/>
    <lineage>
        <taxon>Bacteria</taxon>
        <taxon>Bacillati</taxon>
        <taxon>Bacillota</taxon>
        <taxon>Clostridia</taxon>
        <taxon>Lachnospirales</taxon>
        <taxon>Lachnospiraceae</taxon>
        <taxon>Hominifimenecus</taxon>
    </lineage>
</organism>
<sequence>MKTKDTPKQYVIYSRKSKFTGKGESIENQIELCRQYIAMHFGEDAAENVLVYEDEGFSGGNLERPQFKKMMKDSQKIAFAAIVVYRLDRISRNIGDFAKLIEDLGDRHIDFISIREQFDTSSPMGRAMMYIASVFSQLERENIAERIRDNMHELSKTGRWLGGTTPTGYASESLSSVTVDGKVKKACKLKPIPEEIQLVKTIFSVFMETGSLSKTDQYLLEHRCVTKRGKQFTRFAIRGILTNPVYMIADETAYQYLKENNVDLFAERSEFDGEHGVMAYNRTLQRPGKANQIRPMEEWIVAVGKHPGIIAGSDWVRVQAMLDVNKSKSYRRPRSNVALLSGLLRCGECGDYMRPKLTNRRNAEGELIYTYMCSTKERSHGTVCSMKNCNGNTLDAKIIEEIRKLSADKETLTRLLAQTKKVISGSKEGYDAELALLREKHAETEERIKRLVESLSVASDTSAKYVMEQIDELHQESETQQLRLAELEALTEQSRMIHQEFAFHQEMIESFASAVDSATLEEKRRLLRTIVKKVVWDGKNAYVYLFAEDGEADLPPVEQPMYLLGEDSECNRYMSNLKIIDNLRSAPGNRLPDNGRALHGCG</sequence>
<protein>
    <submittedName>
        <fullName evidence="4">Recombinase family protein</fullName>
    </submittedName>
</protein>
<gene>
    <name evidence="4" type="ORF">LKD81_17585</name>
</gene>
<dbReference type="InterPro" id="IPR050639">
    <property type="entry name" value="SSR_resolvase"/>
</dbReference>
<dbReference type="SMART" id="SM00857">
    <property type="entry name" value="Resolvase"/>
    <property type="match status" value="1"/>
</dbReference>
<dbReference type="PANTHER" id="PTHR30461">
    <property type="entry name" value="DNA-INVERTASE FROM LAMBDOID PROPHAGE"/>
    <property type="match status" value="1"/>
</dbReference>
<evidence type="ECO:0000259" key="3">
    <source>
        <dbReference type="PROSITE" id="PS51737"/>
    </source>
</evidence>
<name>A0AAE3EEG8_9FIRM</name>
<proteinExistence type="predicted"/>
<dbReference type="CDD" id="cd03768">
    <property type="entry name" value="SR_ResInv"/>
    <property type="match status" value="1"/>
</dbReference>
<dbReference type="PROSITE" id="PS51736">
    <property type="entry name" value="RECOMBINASES_3"/>
    <property type="match status" value="1"/>
</dbReference>
<dbReference type="PROSITE" id="PS51737">
    <property type="entry name" value="RECOMBINASE_DNA_BIND"/>
    <property type="match status" value="1"/>
</dbReference>
<evidence type="ECO:0000256" key="1">
    <source>
        <dbReference type="SAM" id="Coils"/>
    </source>
</evidence>
<dbReference type="InterPro" id="IPR006119">
    <property type="entry name" value="Resolv_N"/>
</dbReference>
<dbReference type="Proteomes" id="UP001198182">
    <property type="component" value="Unassembled WGS sequence"/>
</dbReference>
<keyword evidence="1" id="KW-0175">Coiled coil</keyword>
<reference evidence="4" key="1">
    <citation type="submission" date="2021-10" db="EMBL/GenBank/DDBJ databases">
        <title>Anaerobic single-cell dispensing facilitates the cultivation of human gut bacteria.</title>
        <authorList>
            <person name="Afrizal A."/>
        </authorList>
    </citation>
    <scope>NUCLEOTIDE SEQUENCE</scope>
    <source>
        <strain evidence="4">CLA-AA-H215</strain>
    </source>
</reference>
<keyword evidence="5" id="KW-1185">Reference proteome</keyword>
<dbReference type="PANTHER" id="PTHR30461:SF23">
    <property type="entry name" value="DNA RECOMBINASE-RELATED"/>
    <property type="match status" value="1"/>
</dbReference>
<feature type="domain" description="Resolvase/invertase-type recombinase catalytic" evidence="2">
    <location>
        <begin position="9"/>
        <end position="158"/>
    </location>
</feature>
<evidence type="ECO:0000313" key="4">
    <source>
        <dbReference type="EMBL" id="MCC2232775.1"/>
    </source>
</evidence>
<evidence type="ECO:0000313" key="5">
    <source>
        <dbReference type="Proteomes" id="UP001198182"/>
    </source>
</evidence>
<dbReference type="InterPro" id="IPR011109">
    <property type="entry name" value="DNA_bind_recombinase_dom"/>
</dbReference>
<dbReference type="InterPro" id="IPR025827">
    <property type="entry name" value="Zn_ribbon_recom_dom"/>
</dbReference>
<dbReference type="Pfam" id="PF07508">
    <property type="entry name" value="Recombinase"/>
    <property type="match status" value="1"/>
</dbReference>
<dbReference type="InterPro" id="IPR036162">
    <property type="entry name" value="Resolvase-like_N_sf"/>
</dbReference>
<dbReference type="Gene3D" id="3.90.1750.20">
    <property type="entry name" value="Putative Large Serine Recombinase, Chain B, Domain 2"/>
    <property type="match status" value="1"/>
</dbReference>
<accession>A0AAE3EEG8</accession>
<feature type="coiled-coil region" evidence="1">
    <location>
        <begin position="402"/>
        <end position="490"/>
    </location>
</feature>
<dbReference type="RefSeq" id="WP_308455160.1">
    <property type="nucleotide sequence ID" value="NZ_JAJEQR010000099.1"/>
</dbReference>
<dbReference type="Pfam" id="PF13408">
    <property type="entry name" value="Zn_ribbon_recom"/>
    <property type="match status" value="1"/>
</dbReference>
<dbReference type="GO" id="GO:0003677">
    <property type="term" value="F:DNA binding"/>
    <property type="evidence" value="ECO:0007669"/>
    <property type="project" value="InterPro"/>
</dbReference>
<dbReference type="SUPFAM" id="SSF53041">
    <property type="entry name" value="Resolvase-like"/>
    <property type="match status" value="1"/>
</dbReference>
<dbReference type="AlphaFoldDB" id="A0AAE3EEG8"/>
<dbReference type="GO" id="GO:0000150">
    <property type="term" value="F:DNA strand exchange activity"/>
    <property type="evidence" value="ECO:0007669"/>
    <property type="project" value="InterPro"/>
</dbReference>
<dbReference type="EMBL" id="JAJEQR010000099">
    <property type="protein sequence ID" value="MCC2232775.1"/>
    <property type="molecule type" value="Genomic_DNA"/>
</dbReference>
<feature type="domain" description="Recombinase" evidence="3">
    <location>
        <begin position="166"/>
        <end position="328"/>
    </location>
</feature>
<comment type="caution">
    <text evidence="4">The sequence shown here is derived from an EMBL/GenBank/DDBJ whole genome shotgun (WGS) entry which is preliminary data.</text>
</comment>
<dbReference type="Pfam" id="PF00239">
    <property type="entry name" value="Resolvase"/>
    <property type="match status" value="1"/>
</dbReference>
<dbReference type="InterPro" id="IPR038109">
    <property type="entry name" value="DNA_bind_recomb_sf"/>
</dbReference>
<dbReference type="Gene3D" id="3.40.50.1390">
    <property type="entry name" value="Resolvase, N-terminal catalytic domain"/>
    <property type="match status" value="1"/>
</dbReference>